<accession>S8B6Z2</accession>
<feature type="compositionally biased region" description="Basic and acidic residues" evidence="1">
    <location>
        <begin position="1"/>
        <end position="18"/>
    </location>
</feature>
<dbReference type="EMBL" id="KB644412">
    <property type="protein sequence ID" value="EPS30457.1"/>
    <property type="molecule type" value="Genomic_DNA"/>
</dbReference>
<evidence type="ECO:0000313" key="3">
    <source>
        <dbReference type="Proteomes" id="UP000019376"/>
    </source>
</evidence>
<protein>
    <submittedName>
        <fullName evidence="2">Uncharacterized protein</fullName>
    </submittedName>
</protein>
<dbReference type="Proteomes" id="UP000019376">
    <property type="component" value="Unassembled WGS sequence"/>
</dbReference>
<name>S8B6Z2_PENO1</name>
<feature type="region of interest" description="Disordered" evidence="1">
    <location>
        <begin position="1"/>
        <end position="83"/>
    </location>
</feature>
<evidence type="ECO:0000256" key="1">
    <source>
        <dbReference type="SAM" id="MobiDB-lite"/>
    </source>
</evidence>
<dbReference type="AlphaFoldDB" id="S8B6Z2"/>
<sequence length="83" mass="8670">MFVRGDNPKKPLQDKETASGRVSRGSAHVPCTHNSVSVLVPGTGRVGPESRNRQENGGPSPGVGGLLPKERLRAAADPSKVDT</sequence>
<feature type="compositionally biased region" description="Basic and acidic residues" evidence="1">
    <location>
        <begin position="68"/>
        <end position="83"/>
    </location>
</feature>
<reference evidence="2 3" key="1">
    <citation type="journal article" date="2013" name="PLoS ONE">
        <title>Genomic and secretomic analyses reveal unique features of the lignocellulolytic enzyme system of Penicillium decumbens.</title>
        <authorList>
            <person name="Liu G."/>
            <person name="Zhang L."/>
            <person name="Wei X."/>
            <person name="Zou G."/>
            <person name="Qin Y."/>
            <person name="Ma L."/>
            <person name="Li J."/>
            <person name="Zheng H."/>
            <person name="Wang S."/>
            <person name="Wang C."/>
            <person name="Xun L."/>
            <person name="Zhao G.-P."/>
            <person name="Zhou Z."/>
            <person name="Qu Y."/>
        </authorList>
    </citation>
    <scope>NUCLEOTIDE SEQUENCE [LARGE SCALE GENOMIC DNA]</scope>
    <source>
        <strain evidence="3">114-2 / CGMCC 5302</strain>
    </source>
</reference>
<gene>
    <name evidence="2" type="ORF">PDE_05408</name>
</gene>
<organism evidence="2 3">
    <name type="scientific">Penicillium oxalicum (strain 114-2 / CGMCC 5302)</name>
    <name type="common">Penicillium decumbens</name>
    <dbReference type="NCBI Taxonomy" id="933388"/>
    <lineage>
        <taxon>Eukaryota</taxon>
        <taxon>Fungi</taxon>
        <taxon>Dikarya</taxon>
        <taxon>Ascomycota</taxon>
        <taxon>Pezizomycotina</taxon>
        <taxon>Eurotiomycetes</taxon>
        <taxon>Eurotiomycetidae</taxon>
        <taxon>Eurotiales</taxon>
        <taxon>Aspergillaceae</taxon>
        <taxon>Penicillium</taxon>
    </lineage>
</organism>
<dbReference type="HOGENOM" id="CLU_2543305_0_0_1"/>
<proteinExistence type="predicted"/>
<keyword evidence="3" id="KW-1185">Reference proteome</keyword>
<evidence type="ECO:0000313" key="2">
    <source>
        <dbReference type="EMBL" id="EPS30457.1"/>
    </source>
</evidence>